<feature type="domain" description="Protein kinase" evidence="2">
    <location>
        <begin position="19"/>
        <end position="260"/>
    </location>
</feature>
<dbReference type="Pfam" id="PF00069">
    <property type="entry name" value="Pkinase"/>
    <property type="match status" value="1"/>
</dbReference>
<dbReference type="PROSITE" id="PS50011">
    <property type="entry name" value="PROTEIN_KINASE_DOM"/>
    <property type="match status" value="1"/>
</dbReference>
<dbReference type="PANTHER" id="PTHR23257">
    <property type="entry name" value="SERINE-THREONINE PROTEIN KINASE"/>
    <property type="match status" value="1"/>
</dbReference>
<dbReference type="InterPro" id="IPR011009">
    <property type="entry name" value="Kinase-like_dom_sf"/>
</dbReference>
<dbReference type="Gene3D" id="1.10.510.10">
    <property type="entry name" value="Transferase(Phosphotransferase) domain 1"/>
    <property type="match status" value="1"/>
</dbReference>
<dbReference type="SUPFAM" id="SSF56112">
    <property type="entry name" value="Protein kinase-like (PK-like)"/>
    <property type="match status" value="1"/>
</dbReference>
<evidence type="ECO:0000256" key="1">
    <source>
        <dbReference type="SAM" id="Coils"/>
    </source>
</evidence>
<evidence type="ECO:0000313" key="3">
    <source>
        <dbReference type="EMBL" id="KAK8876544.1"/>
    </source>
</evidence>
<sequence length="992" mass="116272">MSEREDDISQYIIDVSDYNKILPSFGSGTYGNIATFCHKNSQIAEFAGKEYDMNNEKALTSFLREIYILTSDYPTILQLKGWSVIDKVIVMLDLMQKGSLYNIIHENDPELTPTNKQIILYGISKGMEYLHSKNIINRDLRPSNILLDDNLHPKIIDFNFSKFTSNILDTNQSQSYPMNVHRAPEMKENNYNAKVDVYSFGVIFYELIIDRILQRKQEINFQDEKVPPNFKHQIEECLTDDFEKRPSFKEISEFLRTNFLPDVDEDEFQKYVKELDNVKPKETLIEMPKEDDLYDHFYQLGSSLKDGQNKDDLFRAANLFKVAAGLSLMKSKKTSDDKVQQVSENASEEYKEALKKLERKDEEMVLSMKLYNQKQEQQENPNNQSLVSDDDQGVYSIIPNIFRFHPQNQEAKAIFYVNKVDFEKNKLYVLDRDFNYSYLIQIIGDLPEDQKKILRIHSLIVSEKLKVHIQRNIHLFQVKINDDDPPDIQYFRYPKIDEIYQFGIITDFLTIQSKKLYKCCINIIAAVNKDSYEENDSDNTYISVKIIDAFYQNMTATFFSPIKETLKDIIENPNFKPSTPILFQNVEFSHMCGIISMNSTESTYIHEIENDQLSKIYEKSFAKARKGKPYSRVYVKPQQFSTIQEFTQLTNENEGKTYEVTGRINSIELNEKSIEYVHLDQNICDKKLVKSEELVDSEGKYHYVDKGESGDQSLEMIPIFTLSVEILDLDNSGSTVKAHTAVPEVVNYLLGRPVDDTSLSLFAQYGPKNEFKENIEKYISENKKLNLDLKMILRIYNWGDINKYAIRIEKIIENEDEMQKANQLRTECKKEKDLEKKKELFKKSFNIFLNEVKIFNSFEARYQCALMSFKNEELVYLDKDNDGILNIKKIWKILKYAADNNYKHDSALQYFEFLNKNELDDPDKWEYMRMAAEKGCDKETQYKYGEYLYNQGRTDEGLKYIKKADENGYTKASIFLNQRIDKERNSKISPKD</sequence>
<dbReference type="Proteomes" id="UP001470230">
    <property type="component" value="Unassembled WGS sequence"/>
</dbReference>
<protein>
    <recommendedName>
        <fullName evidence="2">Protein kinase domain-containing protein</fullName>
    </recommendedName>
</protein>
<evidence type="ECO:0000259" key="2">
    <source>
        <dbReference type="PROSITE" id="PS50011"/>
    </source>
</evidence>
<gene>
    <name evidence="3" type="ORF">M9Y10_006761</name>
</gene>
<name>A0ABR2JF15_9EUKA</name>
<keyword evidence="1" id="KW-0175">Coiled coil</keyword>
<dbReference type="PANTHER" id="PTHR23257:SF958">
    <property type="entry name" value="SERINE_THREONINE-PROTEIN KINASE WNK4"/>
    <property type="match status" value="1"/>
</dbReference>
<dbReference type="InterPro" id="IPR050167">
    <property type="entry name" value="Ser_Thr_protein_kinase"/>
</dbReference>
<feature type="coiled-coil region" evidence="1">
    <location>
        <begin position="768"/>
        <end position="834"/>
    </location>
</feature>
<accession>A0ABR2JF15</accession>
<reference evidence="3 4" key="1">
    <citation type="submission" date="2024-04" db="EMBL/GenBank/DDBJ databases">
        <title>Tritrichomonas musculus Genome.</title>
        <authorList>
            <person name="Alves-Ferreira E."/>
            <person name="Grigg M."/>
            <person name="Lorenzi H."/>
            <person name="Galac M."/>
        </authorList>
    </citation>
    <scope>NUCLEOTIDE SEQUENCE [LARGE SCALE GENOMIC DNA]</scope>
    <source>
        <strain evidence="3 4">EAF2021</strain>
    </source>
</reference>
<dbReference type="InterPro" id="IPR000719">
    <property type="entry name" value="Prot_kinase_dom"/>
</dbReference>
<comment type="caution">
    <text evidence="3">The sequence shown here is derived from an EMBL/GenBank/DDBJ whole genome shotgun (WGS) entry which is preliminary data.</text>
</comment>
<dbReference type="EMBL" id="JAPFFF010000012">
    <property type="protein sequence ID" value="KAK8876544.1"/>
    <property type="molecule type" value="Genomic_DNA"/>
</dbReference>
<proteinExistence type="predicted"/>
<keyword evidence="4" id="KW-1185">Reference proteome</keyword>
<evidence type="ECO:0000313" key="4">
    <source>
        <dbReference type="Proteomes" id="UP001470230"/>
    </source>
</evidence>
<organism evidence="3 4">
    <name type="scientific">Tritrichomonas musculus</name>
    <dbReference type="NCBI Taxonomy" id="1915356"/>
    <lineage>
        <taxon>Eukaryota</taxon>
        <taxon>Metamonada</taxon>
        <taxon>Parabasalia</taxon>
        <taxon>Tritrichomonadida</taxon>
        <taxon>Tritrichomonadidae</taxon>
        <taxon>Tritrichomonas</taxon>
    </lineage>
</organism>